<protein>
    <submittedName>
        <fullName evidence="15">Cytochrome c oxidase assembly protein COX15</fullName>
    </submittedName>
</protein>
<name>A0A183J9N6_9BILA</name>
<evidence type="ECO:0000256" key="9">
    <source>
        <dbReference type="ARBA" id="ARBA00023136"/>
    </source>
</evidence>
<dbReference type="GO" id="GO:0006784">
    <property type="term" value="P:heme A biosynthetic process"/>
    <property type="evidence" value="ECO:0007669"/>
    <property type="project" value="InterPro"/>
</dbReference>
<evidence type="ECO:0000313" key="14">
    <source>
        <dbReference type="Proteomes" id="UP000270296"/>
    </source>
</evidence>
<feature type="transmembrane region" description="Helical" evidence="12">
    <location>
        <begin position="289"/>
        <end position="306"/>
    </location>
</feature>
<comment type="pathway">
    <text evidence="10">Porphyrin-containing compound metabolism; heme A biosynthesis; heme A from heme O: step 1/1.</text>
</comment>
<evidence type="ECO:0000256" key="3">
    <source>
        <dbReference type="ARBA" id="ARBA00022692"/>
    </source>
</evidence>
<evidence type="ECO:0000313" key="15">
    <source>
        <dbReference type="WBParaSite" id="SBAD_0001299401-mRNA-1"/>
    </source>
</evidence>
<dbReference type="PANTHER" id="PTHR23289">
    <property type="entry name" value="CYTOCHROME C OXIDASE ASSEMBLY PROTEIN COX15"/>
    <property type="match status" value="1"/>
</dbReference>
<dbReference type="PANTHER" id="PTHR23289:SF2">
    <property type="entry name" value="CYTOCHROME C OXIDASE ASSEMBLY PROTEIN COX15 HOMOLOG"/>
    <property type="match status" value="1"/>
</dbReference>
<comment type="subcellular location">
    <subcellularLocation>
        <location evidence="2">Membrane</location>
        <topology evidence="2">Multi-pass membrane protein</topology>
    </subcellularLocation>
</comment>
<evidence type="ECO:0000256" key="10">
    <source>
        <dbReference type="ARBA" id="ARBA00044501"/>
    </source>
</evidence>
<dbReference type="Proteomes" id="UP000270296">
    <property type="component" value="Unassembled WGS sequence"/>
</dbReference>
<evidence type="ECO:0000256" key="11">
    <source>
        <dbReference type="ARBA" id="ARBA00048044"/>
    </source>
</evidence>
<dbReference type="InterPro" id="IPR003780">
    <property type="entry name" value="COX15/CtaA_fam"/>
</dbReference>
<organism evidence="15">
    <name type="scientific">Soboliphyme baturini</name>
    <dbReference type="NCBI Taxonomy" id="241478"/>
    <lineage>
        <taxon>Eukaryota</taxon>
        <taxon>Metazoa</taxon>
        <taxon>Ecdysozoa</taxon>
        <taxon>Nematoda</taxon>
        <taxon>Enoplea</taxon>
        <taxon>Dorylaimia</taxon>
        <taxon>Dioctophymatida</taxon>
        <taxon>Dioctophymatoidea</taxon>
        <taxon>Soboliphymatidae</taxon>
        <taxon>Soboliphyme</taxon>
    </lineage>
</organism>
<keyword evidence="7" id="KW-0408">Iron</keyword>
<evidence type="ECO:0000256" key="5">
    <source>
        <dbReference type="ARBA" id="ARBA00022989"/>
    </source>
</evidence>
<evidence type="ECO:0000256" key="2">
    <source>
        <dbReference type="ARBA" id="ARBA00004141"/>
    </source>
</evidence>
<feature type="transmembrane region" description="Helical" evidence="12">
    <location>
        <begin position="166"/>
        <end position="188"/>
    </location>
</feature>
<keyword evidence="14" id="KW-1185">Reference proteome</keyword>
<dbReference type="AlphaFoldDB" id="A0A183J9N6"/>
<feature type="transmembrane region" description="Helical" evidence="12">
    <location>
        <begin position="264"/>
        <end position="283"/>
    </location>
</feature>
<dbReference type="WBParaSite" id="SBAD_0001299401-mRNA-1">
    <property type="protein sequence ID" value="SBAD_0001299401-mRNA-1"/>
    <property type="gene ID" value="SBAD_0001299401"/>
</dbReference>
<keyword evidence="6" id="KW-0560">Oxidoreductase</keyword>
<proteinExistence type="predicted"/>
<reference evidence="13 14" key="2">
    <citation type="submission" date="2018-11" db="EMBL/GenBank/DDBJ databases">
        <authorList>
            <consortium name="Pathogen Informatics"/>
        </authorList>
    </citation>
    <scope>NUCLEOTIDE SEQUENCE [LARGE SCALE GENOMIC DNA]</scope>
</reference>
<evidence type="ECO:0000256" key="1">
    <source>
        <dbReference type="ARBA" id="ARBA00001970"/>
    </source>
</evidence>
<keyword evidence="3 12" id="KW-0812">Transmembrane</keyword>
<keyword evidence="8" id="KW-0350">Heme biosynthesis</keyword>
<evidence type="ECO:0000256" key="6">
    <source>
        <dbReference type="ARBA" id="ARBA00023002"/>
    </source>
</evidence>
<comment type="cofactor">
    <cofactor evidence="1">
        <name>heme b</name>
        <dbReference type="ChEBI" id="CHEBI:60344"/>
    </cofactor>
</comment>
<dbReference type="Pfam" id="PF02628">
    <property type="entry name" value="COX15-CtaA"/>
    <property type="match status" value="1"/>
</dbReference>
<comment type="catalytic activity">
    <reaction evidence="11">
        <text>Fe(II)-heme o + 2 A + H2O = Fe(II)-heme a + 2 AH2</text>
        <dbReference type="Rhea" id="RHEA:63388"/>
        <dbReference type="ChEBI" id="CHEBI:13193"/>
        <dbReference type="ChEBI" id="CHEBI:15377"/>
        <dbReference type="ChEBI" id="CHEBI:17499"/>
        <dbReference type="ChEBI" id="CHEBI:60530"/>
        <dbReference type="ChEBI" id="CHEBI:61715"/>
        <dbReference type="EC" id="1.17.99.9"/>
    </reaction>
    <physiologicalReaction direction="left-to-right" evidence="11">
        <dbReference type="Rhea" id="RHEA:63389"/>
    </physiologicalReaction>
</comment>
<feature type="transmembrane region" description="Helical" evidence="12">
    <location>
        <begin position="126"/>
        <end position="145"/>
    </location>
</feature>
<evidence type="ECO:0000256" key="12">
    <source>
        <dbReference type="SAM" id="Phobius"/>
    </source>
</evidence>
<dbReference type="GO" id="GO:0016653">
    <property type="term" value="F:oxidoreductase activity, acting on NAD(P)H, heme protein as acceptor"/>
    <property type="evidence" value="ECO:0007669"/>
    <property type="project" value="TreeGrafter"/>
</dbReference>
<evidence type="ECO:0000256" key="4">
    <source>
        <dbReference type="ARBA" id="ARBA00022723"/>
    </source>
</evidence>
<feature type="transmembrane region" description="Helical" evidence="12">
    <location>
        <begin position="233"/>
        <end position="252"/>
    </location>
</feature>
<accession>A0A183J9N6</accession>
<feature type="transmembrane region" description="Helical" evidence="12">
    <location>
        <begin position="58"/>
        <end position="76"/>
    </location>
</feature>
<dbReference type="EMBL" id="UZAM01018206">
    <property type="protein sequence ID" value="VDP49868.1"/>
    <property type="molecule type" value="Genomic_DNA"/>
</dbReference>
<keyword evidence="5 12" id="KW-1133">Transmembrane helix</keyword>
<evidence type="ECO:0000256" key="7">
    <source>
        <dbReference type="ARBA" id="ARBA00023004"/>
    </source>
</evidence>
<sequence>MVNWRLIRGMRPPLNNEEWRREFEKYKQYPEYKYKTVDREMTMNEFKFIWIMEYSHRMVARITGLFYLLPATVFWVKGYFSKRMKLPVVLGGSLLIFQGLLGWYMVKSGLDPTGNSNAAVPRVSQYRLAAHLTSAFALYGLLFWCGLSHLFPAGGLTGPGVSRLRILAGSTLVLTSLTAVVGAFVAGLDAGLVYNSWPKFSDRWVPTDLWALDPRWKNIFDNPTNVQFFHRNLAYATVLVALATFAVGRKLPLSRRTRVVLDNVLYVSCFQVALGVAALVYYVPAWLGSLHQINFMFLLSFATMLLHEVKRLPVK</sequence>
<dbReference type="GO" id="GO:0046872">
    <property type="term" value="F:metal ion binding"/>
    <property type="evidence" value="ECO:0007669"/>
    <property type="project" value="UniProtKB-KW"/>
</dbReference>
<keyword evidence="9 12" id="KW-0472">Membrane</keyword>
<keyword evidence="4" id="KW-0479">Metal-binding</keyword>
<gene>
    <name evidence="13" type="ORF">SBAD_LOCUS12584</name>
</gene>
<dbReference type="GO" id="GO:0120547">
    <property type="term" value="F:heme A synthase activity"/>
    <property type="evidence" value="ECO:0007669"/>
    <property type="project" value="UniProtKB-EC"/>
</dbReference>
<dbReference type="InterPro" id="IPR023754">
    <property type="entry name" value="HemeA_Synthase_type2"/>
</dbReference>
<evidence type="ECO:0000313" key="13">
    <source>
        <dbReference type="EMBL" id="VDP49868.1"/>
    </source>
</evidence>
<dbReference type="GO" id="GO:0005743">
    <property type="term" value="C:mitochondrial inner membrane"/>
    <property type="evidence" value="ECO:0007669"/>
    <property type="project" value="TreeGrafter"/>
</dbReference>
<reference evidence="15" key="1">
    <citation type="submission" date="2016-06" db="UniProtKB">
        <authorList>
            <consortium name="WormBaseParasite"/>
        </authorList>
    </citation>
    <scope>IDENTIFICATION</scope>
</reference>
<dbReference type="OrthoDB" id="1726137at2759"/>
<feature type="transmembrane region" description="Helical" evidence="12">
    <location>
        <begin position="88"/>
        <end position="106"/>
    </location>
</feature>
<evidence type="ECO:0000256" key="8">
    <source>
        <dbReference type="ARBA" id="ARBA00023133"/>
    </source>
</evidence>